<feature type="domain" description="Rad50/SbcC-type AAA" evidence="3">
    <location>
        <begin position="6"/>
        <end position="275"/>
    </location>
</feature>
<evidence type="ECO:0000256" key="2">
    <source>
        <dbReference type="SAM" id="Phobius"/>
    </source>
</evidence>
<proteinExistence type="predicted"/>
<evidence type="ECO:0000256" key="1">
    <source>
        <dbReference type="SAM" id="Coils"/>
    </source>
</evidence>
<keyword evidence="2" id="KW-1133">Transmembrane helix</keyword>
<dbReference type="GeneID" id="96998357"/>
<dbReference type="GO" id="GO:0016887">
    <property type="term" value="F:ATP hydrolysis activity"/>
    <property type="evidence" value="ECO:0007669"/>
    <property type="project" value="InterPro"/>
</dbReference>
<organism evidence="4 5">
    <name type="scientific">Helcococcus kunzii ATCC 51366</name>
    <dbReference type="NCBI Taxonomy" id="883114"/>
    <lineage>
        <taxon>Bacteria</taxon>
        <taxon>Bacillati</taxon>
        <taxon>Bacillota</taxon>
        <taxon>Tissierellia</taxon>
        <taxon>Tissierellales</taxon>
        <taxon>Peptoniphilaceae</taxon>
        <taxon>Helcococcus</taxon>
    </lineage>
</organism>
<dbReference type="OrthoDB" id="9764467at2"/>
<dbReference type="Proteomes" id="UP000004191">
    <property type="component" value="Unassembled WGS sequence"/>
</dbReference>
<evidence type="ECO:0000313" key="4">
    <source>
        <dbReference type="EMBL" id="EHR35655.1"/>
    </source>
</evidence>
<dbReference type="EMBL" id="AGEI01000011">
    <property type="protein sequence ID" value="EHR35655.1"/>
    <property type="molecule type" value="Genomic_DNA"/>
</dbReference>
<keyword evidence="1" id="KW-0175">Coiled coil</keyword>
<feature type="coiled-coil region" evidence="1">
    <location>
        <begin position="226"/>
        <end position="287"/>
    </location>
</feature>
<dbReference type="PANTHER" id="PTHR41259">
    <property type="entry name" value="DOUBLE-STRAND BREAK REPAIR RAD50 ATPASE, PUTATIVE-RELATED"/>
    <property type="match status" value="1"/>
</dbReference>
<dbReference type="PANTHER" id="PTHR41259:SF1">
    <property type="entry name" value="DOUBLE-STRAND BREAK REPAIR RAD50 ATPASE, PUTATIVE-RELATED"/>
    <property type="match status" value="1"/>
</dbReference>
<evidence type="ECO:0000259" key="3">
    <source>
        <dbReference type="Pfam" id="PF13476"/>
    </source>
</evidence>
<feature type="transmembrane region" description="Helical" evidence="2">
    <location>
        <begin position="300"/>
        <end position="333"/>
    </location>
</feature>
<dbReference type="eggNOG" id="COG4717">
    <property type="taxonomic scope" value="Bacteria"/>
</dbReference>
<name>H3NLY5_9FIRM</name>
<feature type="coiled-coil region" evidence="1">
    <location>
        <begin position="343"/>
        <end position="458"/>
    </location>
</feature>
<keyword evidence="2" id="KW-0812">Transmembrane</keyword>
<dbReference type="InterPro" id="IPR027417">
    <property type="entry name" value="P-loop_NTPase"/>
</dbReference>
<comment type="caution">
    <text evidence="4">The sequence shown here is derived from an EMBL/GenBank/DDBJ whole genome shotgun (WGS) entry which is preliminary data.</text>
</comment>
<dbReference type="HOGENOM" id="CLU_018670_0_0_9"/>
<keyword evidence="5" id="KW-1185">Reference proteome</keyword>
<accession>H3NLY5</accession>
<evidence type="ECO:0000313" key="5">
    <source>
        <dbReference type="Proteomes" id="UP000004191"/>
    </source>
</evidence>
<protein>
    <recommendedName>
        <fullName evidence="3">Rad50/SbcC-type AAA domain-containing protein</fullName>
    </recommendedName>
</protein>
<sequence length="601" mass="71064">MIIKEIYINNFGKFNNFNIRFNRGFNLIYGENEAGKTTILNFILMMLYGNNSKSTDINQNERRKYKPWNNEPMRGSLIIEKDMVEYKIERTFNASNTTDIVEIYNLHTGKKFDIPSPKEPGKFFFRMGYESFKKTLFISSEAMVIDDKNDKGELTKKLVNLVTTGEENLSYKKVQNNIDKKIESYASKSGHKGLLVDANDKLDNLYLEFEEGKLDEKDKSSLLSKVNFLTKNEESIQSEIDEFREALDLKAEKERLIDTKRDFESKKNRLESQIKDEEIERMKIEFDLAYKRYNFEVLPIFLSFIFFVCGILINQLFYLVSILFLLFSIFKYFRNRIKNEKIKENIKKNLEIFEKKRAKNQSELELINEEIKYITKAEQEIDYQLNELGYKSLELDYNRLENLNKKKSEINSEIVQIKSTSKERFRGKRNISTILSDIELTKKEIRKLEKELSLLLKTKEYIKKSFDEVEVDFSGKINEKASKIIQKITNGKYDRLYIANDFSISILDSKTRNIKEWKYLSSGTIDQLYLSLRLAITELIIEHSSERILLLDDIFIRYDNNRAKESMDFLKDNLDNFSQIIAFTSHRFSTDNLDKINYINI</sequence>
<dbReference type="SUPFAM" id="SSF52540">
    <property type="entry name" value="P-loop containing nucleoside triphosphate hydrolases"/>
    <property type="match status" value="2"/>
</dbReference>
<reference evidence="4 5" key="1">
    <citation type="submission" date="2012-01" db="EMBL/GenBank/DDBJ databases">
        <title>The Genome Sequence of Helcococcus kunzii ATCC 51366.</title>
        <authorList>
            <consortium name="The Broad Institute Genome Sequencing Platform"/>
            <person name="Earl A."/>
            <person name="Ward D."/>
            <person name="Feldgarden M."/>
            <person name="Gevers D."/>
            <person name="Huys G."/>
            <person name="Young S.K."/>
            <person name="Zeng Q."/>
            <person name="Gargeya S."/>
            <person name="Fitzgerald M."/>
            <person name="Haas B."/>
            <person name="Abouelleil A."/>
            <person name="Alvarado L."/>
            <person name="Arachchi H.M."/>
            <person name="Berlin A."/>
            <person name="Chapman S.B."/>
            <person name="Gearin G."/>
            <person name="Goldberg J."/>
            <person name="Griggs A."/>
            <person name="Gujja S."/>
            <person name="Hansen M."/>
            <person name="Heiman D."/>
            <person name="Howarth C."/>
            <person name="Larimer J."/>
            <person name="Lui A."/>
            <person name="MacDonald P.J.P."/>
            <person name="McCowen C."/>
            <person name="Montmayeur A."/>
            <person name="Murphy C."/>
            <person name="Neiman D."/>
            <person name="Pearson M."/>
            <person name="Priest M."/>
            <person name="Roberts A."/>
            <person name="Saif S."/>
            <person name="Shea T."/>
            <person name="Sisk P."/>
            <person name="Stolte C."/>
            <person name="Sykes S."/>
            <person name="Wortman J."/>
            <person name="Nusbaum C."/>
            <person name="Birren B."/>
        </authorList>
    </citation>
    <scope>NUCLEOTIDE SEQUENCE [LARGE SCALE GENOMIC DNA]</scope>
    <source>
        <strain evidence="4 5">ATCC 51366</strain>
    </source>
</reference>
<dbReference type="AlphaFoldDB" id="H3NLY5"/>
<dbReference type="InterPro" id="IPR038729">
    <property type="entry name" value="Rad50/SbcC_AAA"/>
</dbReference>
<gene>
    <name evidence="4" type="ORF">HMPREF9709_00346</name>
</gene>
<dbReference type="Gene3D" id="3.40.50.300">
    <property type="entry name" value="P-loop containing nucleotide triphosphate hydrolases"/>
    <property type="match status" value="2"/>
</dbReference>
<keyword evidence="2" id="KW-0472">Membrane</keyword>
<dbReference type="RefSeq" id="WP_005397356.1">
    <property type="nucleotide sequence ID" value="NZ_JH601088.1"/>
</dbReference>
<dbReference type="STRING" id="883114.HMPREF9709_00346"/>
<dbReference type="GO" id="GO:0006302">
    <property type="term" value="P:double-strand break repair"/>
    <property type="evidence" value="ECO:0007669"/>
    <property type="project" value="InterPro"/>
</dbReference>
<dbReference type="Pfam" id="PF13476">
    <property type="entry name" value="AAA_23"/>
    <property type="match status" value="1"/>
</dbReference>